<sequence>MNATEAISRAELFMRIKQVNEMHTQDKTMLIEALRKHFGDGVLDIVEQAECEKARQQWRAIASQQQDHSIEALIALLWEPLRFRGCEYSVEKQPDGVQIHCTKCPFFDMAKETGATEWMYRHTCCTDPAITDAFNPAIGLKRSKTLMQGDDCCDHFYYYKA</sequence>
<organism evidence="1 2">
    <name type="scientific">Acetanaerobacterium elongatum</name>
    <dbReference type="NCBI Taxonomy" id="258515"/>
    <lineage>
        <taxon>Bacteria</taxon>
        <taxon>Bacillati</taxon>
        <taxon>Bacillota</taxon>
        <taxon>Clostridia</taxon>
        <taxon>Eubacteriales</taxon>
        <taxon>Oscillospiraceae</taxon>
        <taxon>Acetanaerobacterium</taxon>
    </lineage>
</organism>
<dbReference type="InterPro" id="IPR026002">
    <property type="entry name" value="ATC_hydrolase-like"/>
</dbReference>
<keyword evidence="1" id="KW-0378">Hydrolase</keyword>
<dbReference type="RefSeq" id="WP_092642718.1">
    <property type="nucleotide sequence ID" value="NZ_FNID01000038.1"/>
</dbReference>
<dbReference type="STRING" id="258515.SAMN05192585_13830"/>
<dbReference type="Pfam" id="PF14196">
    <property type="entry name" value="ATC_hydrolase"/>
    <property type="match status" value="1"/>
</dbReference>
<name>A0A1H0F7W1_9FIRM</name>
<dbReference type="OrthoDB" id="1495276at2"/>
<protein>
    <submittedName>
        <fullName evidence="1">L-2-amino-thiazoline-4-carboxylic acid hydrolase</fullName>
    </submittedName>
</protein>
<evidence type="ECO:0000313" key="2">
    <source>
        <dbReference type="Proteomes" id="UP000199182"/>
    </source>
</evidence>
<keyword evidence="2" id="KW-1185">Reference proteome</keyword>
<evidence type="ECO:0000313" key="1">
    <source>
        <dbReference type="EMBL" id="SDN90713.1"/>
    </source>
</evidence>
<dbReference type="GO" id="GO:0016787">
    <property type="term" value="F:hydrolase activity"/>
    <property type="evidence" value="ECO:0007669"/>
    <property type="project" value="UniProtKB-KW"/>
</dbReference>
<dbReference type="AlphaFoldDB" id="A0A1H0F7W1"/>
<accession>A0A1H0F7W1</accession>
<proteinExistence type="predicted"/>
<reference evidence="1 2" key="1">
    <citation type="submission" date="2016-10" db="EMBL/GenBank/DDBJ databases">
        <authorList>
            <person name="de Groot N.N."/>
        </authorList>
    </citation>
    <scope>NUCLEOTIDE SEQUENCE [LARGE SCALE GENOMIC DNA]</scope>
    <source>
        <strain evidence="1 2">CGMCC 1.5012</strain>
    </source>
</reference>
<dbReference type="EMBL" id="FNID01000038">
    <property type="protein sequence ID" value="SDN90713.1"/>
    <property type="molecule type" value="Genomic_DNA"/>
</dbReference>
<dbReference type="Proteomes" id="UP000199182">
    <property type="component" value="Unassembled WGS sequence"/>
</dbReference>
<gene>
    <name evidence="1" type="ORF">SAMN05192585_13830</name>
</gene>